<dbReference type="NCBIfam" id="TIGR04168">
    <property type="entry name" value="TIGR04168 family protein"/>
    <property type="match status" value="1"/>
</dbReference>
<comment type="caution">
    <text evidence="2">The sequence shown here is derived from an EMBL/GenBank/DDBJ whole genome shotgun (WGS) entry which is preliminary data.</text>
</comment>
<reference evidence="2 3" key="1">
    <citation type="submission" date="2023-01" db="EMBL/GenBank/DDBJ databases">
        <title>Novel diversity within Roseofilum (Cyanobacteria; Desertifilaceae) from marine benthic mats with descriptions of four novel species.</title>
        <authorList>
            <person name="Wang Y."/>
            <person name="Berthold D.E."/>
            <person name="Hu J."/>
            <person name="Lefler F.W."/>
            <person name="Laughinghouse H.D. IV."/>
        </authorList>
    </citation>
    <scope>NUCLEOTIDE SEQUENCE [LARGE SCALE GENOMIC DNA]</scope>
    <source>
        <strain evidence="2 3">BLCC-M143</strain>
    </source>
</reference>
<dbReference type="PANTHER" id="PTHR35769">
    <property type="entry name" value="CALCINEURIN-LIKE METALLO-PHOSPHOESTERASE SUPERFAMILY PROTEIN"/>
    <property type="match status" value="1"/>
</dbReference>
<organism evidence="2 3">
    <name type="scientific">Roseofilum casamattae BLCC-M143</name>
    <dbReference type="NCBI Taxonomy" id="3022442"/>
    <lineage>
        <taxon>Bacteria</taxon>
        <taxon>Bacillati</taxon>
        <taxon>Cyanobacteriota</taxon>
        <taxon>Cyanophyceae</taxon>
        <taxon>Desertifilales</taxon>
        <taxon>Desertifilaceae</taxon>
        <taxon>Roseofilum</taxon>
        <taxon>Roseofilum casamattae</taxon>
    </lineage>
</organism>
<dbReference type="CDD" id="cd07397">
    <property type="entry name" value="MPP_NostocDevT-like"/>
    <property type="match status" value="1"/>
</dbReference>
<dbReference type="Proteomes" id="UP001232992">
    <property type="component" value="Unassembled WGS sequence"/>
</dbReference>
<dbReference type="InterPro" id="IPR004843">
    <property type="entry name" value="Calcineurin-like_PHP"/>
</dbReference>
<evidence type="ECO:0000313" key="3">
    <source>
        <dbReference type="Proteomes" id="UP001232992"/>
    </source>
</evidence>
<evidence type="ECO:0000259" key="1">
    <source>
        <dbReference type="Pfam" id="PF00149"/>
    </source>
</evidence>
<protein>
    <submittedName>
        <fullName evidence="2">TIGR04168 family protein</fullName>
    </submittedName>
</protein>
<keyword evidence="3" id="KW-1185">Reference proteome</keyword>
<accession>A0ABT7BVP1</accession>
<name>A0ABT7BVP1_9CYAN</name>
<dbReference type="SUPFAM" id="SSF56300">
    <property type="entry name" value="Metallo-dependent phosphatases"/>
    <property type="match status" value="1"/>
</dbReference>
<evidence type="ECO:0000313" key="2">
    <source>
        <dbReference type="EMBL" id="MDJ1182318.1"/>
    </source>
</evidence>
<sequence length="312" mass="34657">MNDTKPAALTVAVVGDVHGLWENADAEALEALGVDLVLFVGDFGNESLETVRAIAQLSLPKAVILGNHDCWYTASPWGKKKCPYDPQIEDRVSEQLQILGETHVGYSKLDFPQFQLSVVGGRPFSWGGSDWKNPGFYRDRYGINNFAESTRAIVNSIKQTLYSVVIAIAHCGPYGLGDRPEDICGKDWNPIGGDYGEPDLADAIAQSRHLGKQIPLVAFGHMHHRLRHTQARLRATTARDTYGTFYLNAARVPRIIVGDRGKLRNFSLVTLENGSVSEAKLIWVNERHQIETEEILYTIRPSIAEIGYTRNP</sequence>
<feature type="domain" description="Calcineurin-like phosphoesterase" evidence="1">
    <location>
        <begin position="10"/>
        <end position="224"/>
    </location>
</feature>
<dbReference type="InterPro" id="IPR027629">
    <property type="entry name" value="DevT-like"/>
</dbReference>
<dbReference type="PANTHER" id="PTHR35769:SF2">
    <property type="entry name" value="CALCINEURIN-LIKE METALLO-PHOSPHOESTERASE SUPERFAMILY PROTEIN"/>
    <property type="match status" value="1"/>
</dbReference>
<dbReference type="Gene3D" id="3.60.21.10">
    <property type="match status" value="2"/>
</dbReference>
<dbReference type="RefSeq" id="WP_347178974.1">
    <property type="nucleotide sequence ID" value="NZ_JAQOSQ010000002.1"/>
</dbReference>
<dbReference type="InterPro" id="IPR029052">
    <property type="entry name" value="Metallo-depent_PP-like"/>
</dbReference>
<dbReference type="EMBL" id="JAQOSQ010000002">
    <property type="protein sequence ID" value="MDJ1182318.1"/>
    <property type="molecule type" value="Genomic_DNA"/>
</dbReference>
<gene>
    <name evidence="2" type="ORF">PMH09_03845</name>
</gene>
<proteinExistence type="predicted"/>
<dbReference type="Pfam" id="PF00149">
    <property type="entry name" value="Metallophos"/>
    <property type="match status" value="1"/>
</dbReference>